<dbReference type="PROSITE" id="PS50113">
    <property type="entry name" value="PAC"/>
    <property type="match status" value="1"/>
</dbReference>
<dbReference type="InterPro" id="IPR000700">
    <property type="entry name" value="PAS-assoc_C"/>
</dbReference>
<comment type="caution">
    <text evidence="9">The sequence shown here is derived from an EMBL/GenBank/DDBJ whole genome shotgun (WGS) entry which is preliminary data.</text>
</comment>
<dbReference type="InterPro" id="IPR036097">
    <property type="entry name" value="HisK_dim/P_sf"/>
</dbReference>
<evidence type="ECO:0000256" key="3">
    <source>
        <dbReference type="ARBA" id="ARBA00022553"/>
    </source>
</evidence>
<dbReference type="CDD" id="cd00082">
    <property type="entry name" value="HisKA"/>
    <property type="match status" value="1"/>
</dbReference>
<dbReference type="InterPro" id="IPR001610">
    <property type="entry name" value="PAC"/>
</dbReference>
<evidence type="ECO:0000259" key="7">
    <source>
        <dbReference type="PROSITE" id="PS50112"/>
    </source>
</evidence>
<evidence type="ECO:0000256" key="4">
    <source>
        <dbReference type="ARBA" id="ARBA00022679"/>
    </source>
</evidence>
<feature type="domain" description="PAS" evidence="7">
    <location>
        <begin position="43"/>
        <end position="88"/>
    </location>
</feature>
<dbReference type="SMART" id="SM00086">
    <property type="entry name" value="PAC"/>
    <property type="match status" value="1"/>
</dbReference>
<dbReference type="STRING" id="1285242.A6A04_06270"/>
<dbReference type="PANTHER" id="PTHR43304">
    <property type="entry name" value="PHYTOCHROME-LIKE PROTEIN CPH1"/>
    <property type="match status" value="1"/>
</dbReference>
<keyword evidence="10" id="KW-1185">Reference proteome</keyword>
<dbReference type="Pfam" id="PF08447">
    <property type="entry name" value="PAS_3"/>
    <property type="match status" value="1"/>
</dbReference>
<dbReference type="InterPro" id="IPR003594">
    <property type="entry name" value="HATPase_dom"/>
</dbReference>
<dbReference type="SMART" id="SM00388">
    <property type="entry name" value="HisKA"/>
    <property type="match status" value="1"/>
</dbReference>
<proteinExistence type="predicted"/>
<evidence type="ECO:0000313" key="10">
    <source>
        <dbReference type="Proteomes" id="UP000078428"/>
    </source>
</evidence>
<evidence type="ECO:0000259" key="6">
    <source>
        <dbReference type="PROSITE" id="PS50109"/>
    </source>
</evidence>
<dbReference type="Proteomes" id="UP000078428">
    <property type="component" value="Unassembled WGS sequence"/>
</dbReference>
<dbReference type="Gene3D" id="2.10.70.100">
    <property type="match status" value="1"/>
</dbReference>
<dbReference type="InterPro" id="IPR035965">
    <property type="entry name" value="PAS-like_dom_sf"/>
</dbReference>
<dbReference type="AlphaFoldDB" id="A0A178MD58"/>
<evidence type="ECO:0000256" key="1">
    <source>
        <dbReference type="ARBA" id="ARBA00000085"/>
    </source>
</evidence>
<dbReference type="InterPro" id="IPR003661">
    <property type="entry name" value="HisK_dim/P_dom"/>
</dbReference>
<dbReference type="EC" id="2.7.13.3" evidence="2"/>
<dbReference type="EMBL" id="LWQT01000088">
    <property type="protein sequence ID" value="OAN46702.1"/>
    <property type="molecule type" value="Genomic_DNA"/>
</dbReference>
<dbReference type="Gene3D" id="3.30.450.20">
    <property type="entry name" value="PAS domain"/>
    <property type="match status" value="1"/>
</dbReference>
<dbReference type="Pfam" id="PF02518">
    <property type="entry name" value="HATPase_c"/>
    <property type="match status" value="1"/>
</dbReference>
<dbReference type="InterPro" id="IPR004358">
    <property type="entry name" value="Sig_transdc_His_kin-like_C"/>
</dbReference>
<dbReference type="InterPro" id="IPR052162">
    <property type="entry name" value="Sensor_kinase/Photoreceptor"/>
</dbReference>
<keyword evidence="4" id="KW-0808">Transferase</keyword>
<dbReference type="SUPFAM" id="SSF47384">
    <property type="entry name" value="Homodimeric domain of signal transducing histidine kinase"/>
    <property type="match status" value="1"/>
</dbReference>
<protein>
    <recommendedName>
        <fullName evidence="2">histidine kinase</fullName>
        <ecNumber evidence="2">2.7.13.3</ecNumber>
    </recommendedName>
</protein>
<dbReference type="Gene3D" id="1.10.287.130">
    <property type="match status" value="1"/>
</dbReference>
<dbReference type="Gene3D" id="3.30.565.10">
    <property type="entry name" value="Histidine kinase-like ATPase, C-terminal domain"/>
    <property type="match status" value="1"/>
</dbReference>
<dbReference type="PANTHER" id="PTHR43304:SF1">
    <property type="entry name" value="PAC DOMAIN-CONTAINING PROTEIN"/>
    <property type="match status" value="1"/>
</dbReference>
<dbReference type="InterPro" id="IPR005467">
    <property type="entry name" value="His_kinase_dom"/>
</dbReference>
<dbReference type="GO" id="GO:0000155">
    <property type="term" value="F:phosphorelay sensor kinase activity"/>
    <property type="evidence" value="ECO:0007669"/>
    <property type="project" value="InterPro"/>
</dbReference>
<evidence type="ECO:0000256" key="2">
    <source>
        <dbReference type="ARBA" id="ARBA00012438"/>
    </source>
</evidence>
<dbReference type="Pfam" id="PF00512">
    <property type="entry name" value="HisKA"/>
    <property type="match status" value="1"/>
</dbReference>
<dbReference type="FunFam" id="3.30.565.10:FF:000006">
    <property type="entry name" value="Sensor histidine kinase WalK"/>
    <property type="match status" value="1"/>
</dbReference>
<keyword evidence="3" id="KW-0597">Phosphoprotein</keyword>
<dbReference type="PROSITE" id="PS50112">
    <property type="entry name" value="PAS"/>
    <property type="match status" value="1"/>
</dbReference>
<evidence type="ECO:0000259" key="8">
    <source>
        <dbReference type="PROSITE" id="PS50113"/>
    </source>
</evidence>
<gene>
    <name evidence="9" type="ORF">A6A04_06270</name>
</gene>
<organism evidence="9 10">
    <name type="scientific">Paramagnetospirillum marisnigri</name>
    <dbReference type="NCBI Taxonomy" id="1285242"/>
    <lineage>
        <taxon>Bacteria</taxon>
        <taxon>Pseudomonadati</taxon>
        <taxon>Pseudomonadota</taxon>
        <taxon>Alphaproteobacteria</taxon>
        <taxon>Rhodospirillales</taxon>
        <taxon>Magnetospirillaceae</taxon>
        <taxon>Paramagnetospirillum</taxon>
    </lineage>
</organism>
<dbReference type="PRINTS" id="PR00344">
    <property type="entry name" value="BCTRLSENSOR"/>
</dbReference>
<keyword evidence="5" id="KW-0418">Kinase</keyword>
<feature type="domain" description="PAC" evidence="8">
    <location>
        <begin position="91"/>
        <end position="143"/>
    </location>
</feature>
<dbReference type="PROSITE" id="PS50109">
    <property type="entry name" value="HIS_KIN"/>
    <property type="match status" value="1"/>
</dbReference>
<dbReference type="InterPro" id="IPR013655">
    <property type="entry name" value="PAS_fold_3"/>
</dbReference>
<comment type="catalytic activity">
    <reaction evidence="1">
        <text>ATP + protein L-histidine = ADP + protein N-phospho-L-histidine.</text>
        <dbReference type="EC" id="2.7.13.3"/>
    </reaction>
</comment>
<name>A0A178MD58_9PROT</name>
<dbReference type="NCBIfam" id="TIGR00229">
    <property type="entry name" value="sensory_box"/>
    <property type="match status" value="1"/>
</dbReference>
<feature type="domain" description="Histidine kinase" evidence="6">
    <location>
        <begin position="161"/>
        <end position="375"/>
    </location>
</feature>
<sequence>MDRRHRNRRASSEERSQALLASVQRVAQLGIAERSLRSGQSLWSDEFHAILGLTPGEVQPSMSLFLDCVHPSDRAEVEAALELVAKEGRRLERNFRIIRPDGDIRIINGRAEVEVDAAGTPIRLDSIIQDVTERKRLEDELDGLIRELWRSNEELEQFAYVASHDLRQPLRVVGSYVSLLEEELQGNLNGDAQEYMGFVRDGVRRMDRLINDLLTYSRVGRIATDQQVSLEQALASATADLQFEIEESGARVRADGELPVVMGDQSEMERLFLNLIGNAVKYRSPERPPEIVVACHDLEDAWRISVTDNGIGIPVEHAERVFGIFQRLHARDEFEGTGVGLAIVKKIVERHGGGIRVETDRAEGTCVTFTWPKARVMAEFPA</sequence>
<dbReference type="CDD" id="cd00130">
    <property type="entry name" value="PAS"/>
    <property type="match status" value="1"/>
</dbReference>
<evidence type="ECO:0000256" key="5">
    <source>
        <dbReference type="ARBA" id="ARBA00022777"/>
    </source>
</evidence>
<dbReference type="SMART" id="SM00387">
    <property type="entry name" value="HATPase_c"/>
    <property type="match status" value="1"/>
</dbReference>
<dbReference type="SUPFAM" id="SSF55874">
    <property type="entry name" value="ATPase domain of HSP90 chaperone/DNA topoisomerase II/histidine kinase"/>
    <property type="match status" value="1"/>
</dbReference>
<accession>A0A178MD58</accession>
<reference evidence="9 10" key="1">
    <citation type="submission" date="2016-04" db="EMBL/GenBank/DDBJ databases">
        <title>Draft genome sequence of freshwater magnetotactic bacteria Magnetospirillum marisnigri SP-1 and Magnetospirillum moscoviense BB-1.</title>
        <authorList>
            <person name="Koziaeva V."/>
            <person name="Dziuba M.V."/>
            <person name="Ivanov T.M."/>
            <person name="Kuznetsov B."/>
            <person name="Grouzdev D.S."/>
        </authorList>
    </citation>
    <scope>NUCLEOTIDE SEQUENCE [LARGE SCALE GENOMIC DNA]</scope>
    <source>
        <strain evidence="9 10">SP-1</strain>
    </source>
</reference>
<dbReference type="InterPro" id="IPR036890">
    <property type="entry name" value="HATPase_C_sf"/>
</dbReference>
<dbReference type="SUPFAM" id="SSF55785">
    <property type="entry name" value="PYP-like sensor domain (PAS domain)"/>
    <property type="match status" value="1"/>
</dbReference>
<evidence type="ECO:0000313" key="9">
    <source>
        <dbReference type="EMBL" id="OAN46702.1"/>
    </source>
</evidence>
<dbReference type="InterPro" id="IPR000014">
    <property type="entry name" value="PAS"/>
</dbReference>